<proteinExistence type="predicted"/>
<dbReference type="Gene3D" id="1.20.1260.100">
    <property type="entry name" value="TspO/MBR protein"/>
    <property type="match status" value="1"/>
</dbReference>
<keyword evidence="1" id="KW-0472">Membrane</keyword>
<keyword evidence="3" id="KW-1185">Reference proteome</keyword>
<feature type="transmembrane region" description="Helical" evidence="1">
    <location>
        <begin position="190"/>
        <end position="213"/>
    </location>
</feature>
<evidence type="ECO:0008006" key="4">
    <source>
        <dbReference type="Google" id="ProtNLM"/>
    </source>
</evidence>
<accession>A0A1H9ZH03</accession>
<dbReference type="InterPro" id="IPR038330">
    <property type="entry name" value="TspO/MBR-related_sf"/>
</dbReference>
<feature type="transmembrane region" description="Helical" evidence="1">
    <location>
        <begin position="28"/>
        <end position="52"/>
    </location>
</feature>
<feature type="transmembrane region" description="Helical" evidence="1">
    <location>
        <begin position="160"/>
        <end position="178"/>
    </location>
</feature>
<name>A0A1H9ZH03_9FIRM</name>
<feature type="transmembrane region" description="Helical" evidence="1">
    <location>
        <begin position="130"/>
        <end position="154"/>
    </location>
</feature>
<evidence type="ECO:0000313" key="3">
    <source>
        <dbReference type="Proteomes" id="UP000243819"/>
    </source>
</evidence>
<keyword evidence="1" id="KW-1133">Transmembrane helix</keyword>
<dbReference type="PANTHER" id="PTHR33802">
    <property type="entry name" value="SI:CH211-161H7.5-RELATED"/>
    <property type="match status" value="1"/>
</dbReference>
<feature type="transmembrane region" description="Helical" evidence="1">
    <location>
        <begin position="72"/>
        <end position="88"/>
    </location>
</feature>
<organism evidence="2 3">
    <name type="scientific">Anaerobranca gottschalkii DSM 13577</name>
    <dbReference type="NCBI Taxonomy" id="1120990"/>
    <lineage>
        <taxon>Bacteria</taxon>
        <taxon>Bacillati</taxon>
        <taxon>Bacillota</taxon>
        <taxon>Clostridia</taxon>
        <taxon>Eubacteriales</taxon>
        <taxon>Proteinivoracaceae</taxon>
        <taxon>Anaerobranca</taxon>
    </lineage>
</organism>
<gene>
    <name evidence="2" type="ORF">SAMN03080614_100930</name>
</gene>
<reference evidence="3" key="1">
    <citation type="submission" date="2016-10" db="EMBL/GenBank/DDBJ databases">
        <authorList>
            <person name="Varghese N."/>
            <person name="Submissions S."/>
        </authorList>
    </citation>
    <scope>NUCLEOTIDE SEQUENCE [LARGE SCALE GENOMIC DNA]</scope>
    <source>
        <strain evidence="3">DSM 13577</strain>
    </source>
</reference>
<sequence>MVIVNSLANILLINGMRTEDISDSYPNLFAPAGITFSIWGIIYLLLFVYLIYQLGLIGKYSSRISKEKFNTIGLYFVISSLANTLWIFLWHYDLISLTVIPMLIILLSLIRISKETTGEYWMVSLPFSVYYGWITVATIANLTIFLVSIGWGGFSLSEGTWMVIILLVGTIIGSSVVIKNKDIPYGLVFLWAYTGIVINTFLNRVLLVNIQWLSPQPLFVLLF</sequence>
<evidence type="ECO:0000256" key="1">
    <source>
        <dbReference type="SAM" id="Phobius"/>
    </source>
</evidence>
<dbReference type="STRING" id="1120990.SAMN03080614_100930"/>
<dbReference type="EMBL" id="FOIF01000009">
    <property type="protein sequence ID" value="SES80960.1"/>
    <property type="molecule type" value="Genomic_DNA"/>
</dbReference>
<feature type="transmembrane region" description="Helical" evidence="1">
    <location>
        <begin position="94"/>
        <end position="110"/>
    </location>
</feature>
<protein>
    <recommendedName>
        <fullName evidence="4">TspO and MBR related proteins</fullName>
    </recommendedName>
</protein>
<evidence type="ECO:0000313" key="2">
    <source>
        <dbReference type="EMBL" id="SES80960.1"/>
    </source>
</evidence>
<dbReference type="Proteomes" id="UP000243819">
    <property type="component" value="Unassembled WGS sequence"/>
</dbReference>
<keyword evidence="1" id="KW-0812">Transmembrane</keyword>
<dbReference type="AlphaFoldDB" id="A0A1H9ZH03"/>
<dbReference type="PANTHER" id="PTHR33802:SF1">
    <property type="entry name" value="XK-RELATED PROTEIN"/>
    <property type="match status" value="1"/>
</dbReference>